<protein>
    <submittedName>
        <fullName evidence="1">Uncharacterized protein</fullName>
    </submittedName>
</protein>
<dbReference type="HOGENOM" id="CLU_3276864_0_0_14"/>
<dbReference type="KEGG" id="smia:P344_00880"/>
<dbReference type="PATRIC" id="fig|838561.3.peg.170"/>
<evidence type="ECO:0000313" key="1">
    <source>
        <dbReference type="EMBL" id="AHI57549.1"/>
    </source>
</evidence>
<dbReference type="Proteomes" id="UP000019260">
    <property type="component" value="Chromosome"/>
</dbReference>
<dbReference type="AlphaFoldDB" id="W0GK52"/>
<keyword evidence="2" id="KW-1185">Reference proteome</keyword>
<evidence type="ECO:0000313" key="2">
    <source>
        <dbReference type="Proteomes" id="UP000019260"/>
    </source>
</evidence>
<accession>W0GK52</accession>
<dbReference type="STRING" id="838561.P344_00880"/>
<dbReference type="EMBL" id="CP006720">
    <property type="protein sequence ID" value="AHI57549.1"/>
    <property type="molecule type" value="Genomic_DNA"/>
</dbReference>
<organism evidence="1 2">
    <name type="scientific">Spiroplasma mirum ATCC 29335</name>
    <dbReference type="NCBI Taxonomy" id="838561"/>
    <lineage>
        <taxon>Bacteria</taxon>
        <taxon>Bacillati</taxon>
        <taxon>Mycoplasmatota</taxon>
        <taxon>Mollicutes</taxon>
        <taxon>Entomoplasmatales</taxon>
        <taxon>Spiroplasmataceae</taxon>
        <taxon>Spiroplasma</taxon>
    </lineage>
</organism>
<reference evidence="1 2" key="1">
    <citation type="submission" date="2013-09" db="EMBL/GenBank/DDBJ databases">
        <title>Complete genome sequence of Spiroplasma mirum suckling mouse cataract agent.</title>
        <authorList>
            <person name="Landry C.A."/>
            <person name="Bastian F.O."/>
            <person name="Thune R.L."/>
        </authorList>
    </citation>
    <scope>NUCLEOTIDE SEQUENCE [LARGE SCALE GENOMIC DNA]</scope>
    <source>
        <strain evidence="1 2">SMCA</strain>
    </source>
</reference>
<proteinExistence type="predicted"/>
<dbReference type="KEGG" id="smir:SMM_0144"/>
<gene>
    <name evidence="1" type="ORF">P344_00880</name>
</gene>
<sequence length="41" mass="4499">MASLVSFTPSLFLSSYAVSKAYVLNYSVAVNTELKKTKVIK</sequence>
<name>W0GK52_9MOLU</name>